<gene>
    <name evidence="1" type="ORF">L6164_002353</name>
</gene>
<evidence type="ECO:0000313" key="1">
    <source>
        <dbReference type="EMBL" id="KAI4353400.1"/>
    </source>
</evidence>
<dbReference type="EMBL" id="CM039427">
    <property type="protein sequence ID" value="KAI4353400.1"/>
    <property type="molecule type" value="Genomic_DNA"/>
</dbReference>
<proteinExistence type="predicted"/>
<keyword evidence="2" id="KW-1185">Reference proteome</keyword>
<name>A0ACB9PYG3_BAUVA</name>
<organism evidence="1 2">
    <name type="scientific">Bauhinia variegata</name>
    <name type="common">Purple orchid tree</name>
    <name type="synonym">Phanera variegata</name>
    <dbReference type="NCBI Taxonomy" id="167791"/>
    <lineage>
        <taxon>Eukaryota</taxon>
        <taxon>Viridiplantae</taxon>
        <taxon>Streptophyta</taxon>
        <taxon>Embryophyta</taxon>
        <taxon>Tracheophyta</taxon>
        <taxon>Spermatophyta</taxon>
        <taxon>Magnoliopsida</taxon>
        <taxon>eudicotyledons</taxon>
        <taxon>Gunneridae</taxon>
        <taxon>Pentapetalae</taxon>
        <taxon>rosids</taxon>
        <taxon>fabids</taxon>
        <taxon>Fabales</taxon>
        <taxon>Fabaceae</taxon>
        <taxon>Cercidoideae</taxon>
        <taxon>Cercideae</taxon>
        <taxon>Bauhiniinae</taxon>
        <taxon>Bauhinia</taxon>
    </lineage>
</organism>
<dbReference type="Proteomes" id="UP000828941">
    <property type="component" value="Chromosome 2"/>
</dbReference>
<evidence type="ECO:0000313" key="2">
    <source>
        <dbReference type="Proteomes" id="UP000828941"/>
    </source>
</evidence>
<protein>
    <submittedName>
        <fullName evidence="1">Uncharacterized protein</fullName>
    </submittedName>
</protein>
<accession>A0ACB9PYG3</accession>
<comment type="caution">
    <text evidence="1">The sequence shown here is derived from an EMBL/GenBank/DDBJ whole genome shotgun (WGS) entry which is preliminary data.</text>
</comment>
<sequence length="70" mass="7314">MTLTNPCAIAIPSSSSSSSSCASTFASPSSSSRSQSALCAKLKAHAKRVMLIGVEPPDRTVSYICHTRIQ</sequence>
<reference evidence="1 2" key="1">
    <citation type="journal article" date="2022" name="DNA Res.">
        <title>Chromosomal-level genome assembly of the orchid tree Bauhinia variegata (Leguminosae; Cercidoideae) supports the allotetraploid origin hypothesis of Bauhinia.</title>
        <authorList>
            <person name="Zhong Y."/>
            <person name="Chen Y."/>
            <person name="Zheng D."/>
            <person name="Pang J."/>
            <person name="Liu Y."/>
            <person name="Luo S."/>
            <person name="Meng S."/>
            <person name="Qian L."/>
            <person name="Wei D."/>
            <person name="Dai S."/>
            <person name="Zhou R."/>
        </authorList>
    </citation>
    <scope>NUCLEOTIDE SEQUENCE [LARGE SCALE GENOMIC DNA]</scope>
    <source>
        <strain evidence="1">BV-YZ2020</strain>
    </source>
</reference>